<proteinExistence type="predicted"/>
<evidence type="ECO:0000313" key="3">
    <source>
        <dbReference type="RefSeq" id="XP_025413671.1"/>
    </source>
</evidence>
<accession>A0A2S2QB63</accession>
<reference evidence="3" key="2">
    <citation type="submission" date="2025-04" db="UniProtKB">
        <authorList>
            <consortium name="RefSeq"/>
        </authorList>
    </citation>
    <scope>IDENTIFICATION</scope>
    <source>
        <tissue evidence="3">Whole body</tissue>
    </source>
</reference>
<sequence>MVLLIDVVLQGHGTTNYGNTARTLFKNPKISAACTRINIELIPRCGNILSAISSGYTINFDYFEECCLITAKKFVSLYPWYYLACSNMPANVHKVLLHGADVI</sequence>
<dbReference type="AlphaFoldDB" id="A0A2S2QB63"/>
<evidence type="ECO:0000313" key="2">
    <source>
        <dbReference type="Proteomes" id="UP000694846"/>
    </source>
</evidence>
<evidence type="ECO:0000313" key="1">
    <source>
        <dbReference type="EMBL" id="MBY74966.1"/>
    </source>
</evidence>
<dbReference type="Proteomes" id="UP000694846">
    <property type="component" value="Unplaced"/>
</dbReference>
<keyword evidence="2" id="KW-1185">Reference proteome</keyword>
<reference evidence="1" key="1">
    <citation type="submission" date="2018-04" db="EMBL/GenBank/DDBJ databases">
        <title>Transcriptome assembly of Sipha flava.</title>
        <authorList>
            <person name="Scully E.D."/>
            <person name="Geib S.M."/>
            <person name="Palmer N.A."/>
            <person name="Koch K."/>
            <person name="Bradshaw J."/>
            <person name="Heng-Moss T."/>
            <person name="Sarath G."/>
        </authorList>
    </citation>
    <scope>NUCLEOTIDE SEQUENCE</scope>
</reference>
<dbReference type="GeneID" id="112685860"/>
<organism evidence="1">
    <name type="scientific">Sipha flava</name>
    <name type="common">yellow sugarcane aphid</name>
    <dbReference type="NCBI Taxonomy" id="143950"/>
    <lineage>
        <taxon>Eukaryota</taxon>
        <taxon>Metazoa</taxon>
        <taxon>Ecdysozoa</taxon>
        <taxon>Arthropoda</taxon>
        <taxon>Hexapoda</taxon>
        <taxon>Insecta</taxon>
        <taxon>Pterygota</taxon>
        <taxon>Neoptera</taxon>
        <taxon>Paraneoptera</taxon>
        <taxon>Hemiptera</taxon>
        <taxon>Sternorrhyncha</taxon>
        <taxon>Aphidomorpha</taxon>
        <taxon>Aphidoidea</taxon>
        <taxon>Aphididae</taxon>
        <taxon>Sipha</taxon>
    </lineage>
</organism>
<dbReference type="OrthoDB" id="6627303at2759"/>
<gene>
    <name evidence="3" type="primary">LOC112685860</name>
    <name evidence="1" type="ORF">g.123326</name>
</gene>
<name>A0A2S2QB63_9HEMI</name>
<dbReference type="RefSeq" id="XP_025413671.1">
    <property type="nucleotide sequence ID" value="XM_025557886.1"/>
</dbReference>
<dbReference type="EMBL" id="GGMS01005763">
    <property type="protein sequence ID" value="MBY74966.1"/>
    <property type="molecule type" value="Transcribed_RNA"/>
</dbReference>
<protein>
    <submittedName>
        <fullName evidence="3">Uncharacterized protein LOC112685860</fullName>
    </submittedName>
</protein>